<dbReference type="PROSITE" id="PS51257">
    <property type="entry name" value="PROKAR_LIPOPROTEIN"/>
    <property type="match status" value="1"/>
</dbReference>
<protein>
    <recommendedName>
        <fullName evidence="3">Lipoprotein</fullName>
    </recommendedName>
</protein>
<reference evidence="2" key="1">
    <citation type="submission" date="2017-11" db="EMBL/GenBank/DDBJ databases">
        <authorList>
            <person name="Duchaud E."/>
        </authorList>
    </citation>
    <scope>NUCLEOTIDE SEQUENCE [LARGE SCALE GENOMIC DNA]</scope>
    <source>
        <strain evidence="2">Tenacibaculum sp. TNO020</strain>
    </source>
</reference>
<name>A0A2H1YH08_9FLAO</name>
<dbReference type="AlphaFoldDB" id="A0A2H1YH08"/>
<dbReference type="RefSeq" id="WP_101917335.1">
    <property type="nucleotide sequence ID" value="NZ_JAJGWR010000004.1"/>
</dbReference>
<evidence type="ECO:0000313" key="1">
    <source>
        <dbReference type="EMBL" id="SOS74802.1"/>
    </source>
</evidence>
<organism evidence="1 2">
    <name type="scientific">Tenacibaculum piscium</name>
    <dbReference type="NCBI Taxonomy" id="1458515"/>
    <lineage>
        <taxon>Bacteria</taxon>
        <taxon>Pseudomonadati</taxon>
        <taxon>Bacteroidota</taxon>
        <taxon>Flavobacteriia</taxon>
        <taxon>Flavobacteriales</taxon>
        <taxon>Flavobacteriaceae</taxon>
        <taxon>Tenacibaculum</taxon>
    </lineage>
</organism>
<keyword evidence="2" id="KW-1185">Reference proteome</keyword>
<evidence type="ECO:0008006" key="3">
    <source>
        <dbReference type="Google" id="ProtNLM"/>
    </source>
</evidence>
<sequence>MKKYIFTCLVLGSFFIGLSSCEKDDFCVENPVTPNLVLRFYDKENTSEKKKVTRFSIIAQNKDSLFVNQNTDSINIPLNSLDNQTVYTLKMNATDNLSINNKTATLTINYKPEEVYVSRSCGYKVIFNDVKLTHTGWIDNISTSKITTIDNQKKAHVQIYF</sequence>
<dbReference type="InterPro" id="IPR045607">
    <property type="entry name" value="DUF6452"/>
</dbReference>
<dbReference type="Pfam" id="PF20050">
    <property type="entry name" value="DUF6452"/>
    <property type="match status" value="1"/>
</dbReference>
<evidence type="ECO:0000313" key="2">
    <source>
        <dbReference type="Proteomes" id="UP000234211"/>
    </source>
</evidence>
<accession>A0A2H1YH08</accession>
<proteinExistence type="predicted"/>
<gene>
    <name evidence="1" type="ORF">TNO020_40020</name>
</gene>
<dbReference type="OrthoDB" id="663527at2"/>
<dbReference type="EMBL" id="OENF01000034">
    <property type="protein sequence ID" value="SOS74802.1"/>
    <property type="molecule type" value="Genomic_DNA"/>
</dbReference>
<dbReference type="GeneID" id="86943828"/>
<dbReference type="Proteomes" id="UP000234211">
    <property type="component" value="Unassembled WGS sequence"/>
</dbReference>